<evidence type="ECO:0000259" key="11">
    <source>
        <dbReference type="PROSITE" id="PS50878"/>
    </source>
</evidence>
<evidence type="ECO:0000256" key="5">
    <source>
        <dbReference type="ARBA" id="ARBA00022842"/>
    </source>
</evidence>
<dbReference type="KEGG" id="samy:DB32_003899"/>
<dbReference type="SUPFAM" id="SSF56672">
    <property type="entry name" value="DNA/RNA polymerases"/>
    <property type="match status" value="1"/>
</dbReference>
<dbReference type="GO" id="GO:0051607">
    <property type="term" value="P:defense response to virus"/>
    <property type="evidence" value="ECO:0007669"/>
    <property type="project" value="UniProtKB-KW"/>
</dbReference>
<keyword evidence="10" id="KW-0175">Coiled coil</keyword>
<keyword evidence="13" id="KW-1185">Reference proteome</keyword>
<evidence type="ECO:0000313" key="12">
    <source>
        <dbReference type="EMBL" id="AKF06750.1"/>
    </source>
</evidence>
<dbReference type="GO" id="GO:0003964">
    <property type="term" value="F:RNA-directed DNA polymerase activity"/>
    <property type="evidence" value="ECO:0007669"/>
    <property type="project" value="UniProtKB-KW"/>
</dbReference>
<dbReference type="GO" id="GO:0003723">
    <property type="term" value="F:RNA binding"/>
    <property type="evidence" value="ECO:0007669"/>
    <property type="project" value="InterPro"/>
</dbReference>
<dbReference type="RefSeq" id="WP_053233895.1">
    <property type="nucleotide sequence ID" value="NZ_CP011125.1"/>
</dbReference>
<keyword evidence="2" id="KW-0808">Transferase</keyword>
<protein>
    <recommendedName>
        <fullName evidence="1">RNA-directed DNA polymerase</fullName>
        <ecNumber evidence="1">2.7.7.49</ecNumber>
    </recommendedName>
</protein>
<dbReference type="InterPro" id="IPR000123">
    <property type="entry name" value="Reverse_transcriptase_msDNA"/>
</dbReference>
<keyword evidence="4" id="KW-0479">Metal-binding</keyword>
<evidence type="ECO:0000256" key="3">
    <source>
        <dbReference type="ARBA" id="ARBA00022695"/>
    </source>
</evidence>
<keyword evidence="3" id="KW-0548">Nucleotidyltransferase</keyword>
<evidence type="ECO:0000256" key="9">
    <source>
        <dbReference type="ARBA" id="ARBA00048173"/>
    </source>
</evidence>
<evidence type="ECO:0000256" key="4">
    <source>
        <dbReference type="ARBA" id="ARBA00022723"/>
    </source>
</evidence>
<accession>A0A0F6W3T4</accession>
<evidence type="ECO:0000256" key="7">
    <source>
        <dbReference type="ARBA" id="ARBA00023118"/>
    </source>
</evidence>
<dbReference type="InterPro" id="IPR043502">
    <property type="entry name" value="DNA/RNA_pol_sf"/>
</dbReference>
<dbReference type="PROSITE" id="PS50878">
    <property type="entry name" value="RT_POL"/>
    <property type="match status" value="1"/>
</dbReference>
<evidence type="ECO:0000313" key="13">
    <source>
        <dbReference type="Proteomes" id="UP000034883"/>
    </source>
</evidence>
<gene>
    <name evidence="12" type="ORF">DB32_003899</name>
</gene>
<evidence type="ECO:0000256" key="8">
    <source>
        <dbReference type="ARBA" id="ARBA00034120"/>
    </source>
</evidence>
<keyword evidence="7" id="KW-0051">Antiviral defense</keyword>
<proteinExistence type="inferred from homology"/>
<dbReference type="PRINTS" id="PR00866">
    <property type="entry name" value="RNADNAPOLMS"/>
</dbReference>
<dbReference type="InterPro" id="IPR051083">
    <property type="entry name" value="GrpII_Intron_Splice-Mob/Def"/>
</dbReference>
<evidence type="ECO:0000256" key="2">
    <source>
        <dbReference type="ARBA" id="ARBA00022679"/>
    </source>
</evidence>
<comment type="similarity">
    <text evidence="8">Belongs to the bacterial reverse transcriptase family.</text>
</comment>
<reference evidence="12 13" key="1">
    <citation type="submission" date="2015-03" db="EMBL/GenBank/DDBJ databases">
        <title>Genome assembly of Sandaracinus amylolyticus DSM 53668.</title>
        <authorList>
            <person name="Sharma G."/>
            <person name="Subramanian S."/>
        </authorList>
    </citation>
    <scope>NUCLEOTIDE SEQUENCE [LARGE SCALE GENOMIC DNA]</scope>
    <source>
        <strain evidence="12 13">DSM 53668</strain>
    </source>
</reference>
<dbReference type="STRING" id="927083.DB32_003899"/>
<dbReference type="PANTHER" id="PTHR34047">
    <property type="entry name" value="NUCLEAR INTRON MATURASE 1, MITOCHONDRIAL-RELATED"/>
    <property type="match status" value="1"/>
</dbReference>
<dbReference type="OrthoDB" id="7055795at2"/>
<feature type="coiled-coil region" evidence="10">
    <location>
        <begin position="85"/>
        <end position="112"/>
    </location>
</feature>
<evidence type="ECO:0000256" key="6">
    <source>
        <dbReference type="ARBA" id="ARBA00022918"/>
    </source>
</evidence>
<comment type="catalytic activity">
    <reaction evidence="9">
        <text>DNA(n) + a 2'-deoxyribonucleoside 5'-triphosphate = DNA(n+1) + diphosphate</text>
        <dbReference type="Rhea" id="RHEA:22508"/>
        <dbReference type="Rhea" id="RHEA-COMP:17339"/>
        <dbReference type="Rhea" id="RHEA-COMP:17340"/>
        <dbReference type="ChEBI" id="CHEBI:33019"/>
        <dbReference type="ChEBI" id="CHEBI:61560"/>
        <dbReference type="ChEBI" id="CHEBI:173112"/>
        <dbReference type="EC" id="2.7.7.49"/>
    </reaction>
</comment>
<organism evidence="12 13">
    <name type="scientific">Sandaracinus amylolyticus</name>
    <dbReference type="NCBI Taxonomy" id="927083"/>
    <lineage>
        <taxon>Bacteria</taxon>
        <taxon>Pseudomonadati</taxon>
        <taxon>Myxococcota</taxon>
        <taxon>Polyangia</taxon>
        <taxon>Polyangiales</taxon>
        <taxon>Sandaracinaceae</taxon>
        <taxon>Sandaracinus</taxon>
    </lineage>
</organism>
<dbReference type="AlphaFoldDB" id="A0A0F6W3T4"/>
<dbReference type="EMBL" id="CP011125">
    <property type="protein sequence ID" value="AKF06750.1"/>
    <property type="molecule type" value="Genomic_DNA"/>
</dbReference>
<sequence length="468" mass="51861">MSDEKDPQKAALVKAVLASLDDATALSRMKTLGFWPVHEPVPGDPPGEIVERAELDAELATLVKIASDGEKPEKALQRERIRRWKESRERRKAKKAERIAEAKQRADAWRAQRAERLVYAGLGVSAGLHDVESDVATLEACGLPIWRDARDVASALGISIAKLRWLTFHRRGATLVHYHRYGIPKKTGGIRAISAPKPALAEAQQNVQSLVLQRIAPSDEAHGFVRERSVVSNARPHVGRAVVVNLDLRDFFPTISFRRVKGLFAKLGYSEQVATVLALLCTEPPRVPAELDGQRYHVALGARVLPQGACTSPAITNLICRRLDARLRGIARALGFTYTRYADDLTFSGDDPTKLASLFGMVRKVIASEGFAEHEGKTRVMRRGARQEVTGVVVNRAVRLPRDEKRALRALLYNCARFGMESQNRDGRPSFASYLRGRVAWAVMVEPALGPRLFPALERALEGRRSDL</sequence>
<name>A0A0F6W3T4_9BACT</name>
<dbReference type="Pfam" id="PF00078">
    <property type="entry name" value="RVT_1"/>
    <property type="match status" value="1"/>
</dbReference>
<feature type="domain" description="Reverse transcriptase" evidence="11">
    <location>
        <begin position="164"/>
        <end position="394"/>
    </location>
</feature>
<dbReference type="InterPro" id="IPR000477">
    <property type="entry name" value="RT_dom"/>
</dbReference>
<evidence type="ECO:0000256" key="1">
    <source>
        <dbReference type="ARBA" id="ARBA00012493"/>
    </source>
</evidence>
<keyword evidence="5" id="KW-0460">Magnesium</keyword>
<dbReference type="PANTHER" id="PTHR34047:SF7">
    <property type="entry name" value="RNA-DIRECTED DNA POLYMERASE"/>
    <property type="match status" value="1"/>
</dbReference>
<keyword evidence="6 12" id="KW-0695">RNA-directed DNA polymerase</keyword>
<dbReference type="Proteomes" id="UP000034883">
    <property type="component" value="Chromosome"/>
</dbReference>
<evidence type="ECO:0000256" key="10">
    <source>
        <dbReference type="SAM" id="Coils"/>
    </source>
</evidence>
<dbReference type="GO" id="GO:0046872">
    <property type="term" value="F:metal ion binding"/>
    <property type="evidence" value="ECO:0007669"/>
    <property type="project" value="UniProtKB-KW"/>
</dbReference>
<dbReference type="CDD" id="cd03487">
    <property type="entry name" value="RT_Bac_retron_II"/>
    <property type="match status" value="1"/>
</dbReference>
<dbReference type="EC" id="2.7.7.49" evidence="1"/>